<reference evidence="5 6" key="1">
    <citation type="journal article" date="2018" name="Evol. Lett.">
        <title>Horizontal gene cluster transfer increased hallucinogenic mushroom diversity.</title>
        <authorList>
            <person name="Reynolds H.T."/>
            <person name="Vijayakumar V."/>
            <person name="Gluck-Thaler E."/>
            <person name="Korotkin H.B."/>
            <person name="Matheny P.B."/>
            <person name="Slot J.C."/>
        </authorList>
    </citation>
    <scope>NUCLEOTIDE SEQUENCE [LARGE SCALE GENOMIC DNA]</scope>
    <source>
        <strain evidence="5 6">SRW20</strain>
    </source>
</reference>
<dbReference type="PANTHER" id="PTHR34997">
    <property type="entry name" value="AM15"/>
    <property type="match status" value="1"/>
</dbReference>
<dbReference type="CDD" id="cd00118">
    <property type="entry name" value="LysM"/>
    <property type="match status" value="1"/>
</dbReference>
<sequence>MSCYLTLVLISYLVLSVAATASLQHKIYQYKNSYKAQADVQRLKNAHLSAHSSPLDTPKALDVLTAQASPSGFQIYSTDSLPTDPPPSTACATALTSTVSCNATIQYMTSLTFNTSSLAAVCTSACSSSLQSYRNGVLSACQGYAIPGTNNASYALLPKFNPFLNIDGNRTTGQFCTDVLSTFTTGDPSQGILGYPKTELCSSCMLGILNTSLSSPVTFSNTLYDVLQSALQTCGSSSWESYNVTTAPSASTGASSLGSDVTVDPTCALTGRNITITANSTCAALSAQYSVTQQDILNSNPSISPADCQRGIVAQTQLCLPQSCQLYTLKANTANQTCDDIVNDVNSNGLVGSQNITFAQLLSFNPGLNSACTNLDGLGGSICVAPHGGFVDLGNGGGSAVPNPTPTTVIPPPGQTAPGSTSACGAWYLVQPNNFCQQVALNNSITLEDFIALNPEINADCTNLWAEYYYCVAPFPPFDQPTQVPTITSNFSTATLVSLPVATATSTTPLPPLPSYSGIPAPTNVANGTITNGCGYYYVVNQGDNCTWVEEFFNMTDADFQTFNDNTAVPCPSLTVGSAVCVQVLNATDTLPPTPTNAAAGSAPSVTISRSSSEYCPISFNSSVTRHGPSKIVEKSRPSR</sequence>
<dbReference type="Proteomes" id="UP000284706">
    <property type="component" value="Unassembled WGS sequence"/>
</dbReference>
<evidence type="ECO:0000259" key="4">
    <source>
        <dbReference type="PROSITE" id="PS51782"/>
    </source>
</evidence>
<dbReference type="Pfam" id="PF01476">
    <property type="entry name" value="LysM"/>
    <property type="match status" value="1"/>
</dbReference>
<dbReference type="OrthoDB" id="5985073at2759"/>
<evidence type="ECO:0000256" key="2">
    <source>
        <dbReference type="ARBA" id="ARBA00023026"/>
    </source>
</evidence>
<dbReference type="InterPro" id="IPR018392">
    <property type="entry name" value="LysM"/>
</dbReference>
<dbReference type="GO" id="GO:0008061">
    <property type="term" value="F:chitin binding"/>
    <property type="evidence" value="ECO:0007669"/>
    <property type="project" value="UniProtKB-KW"/>
</dbReference>
<keyword evidence="1" id="KW-0147">Chitin-binding</keyword>
<dbReference type="SMART" id="SM00257">
    <property type="entry name" value="LysM"/>
    <property type="match status" value="3"/>
</dbReference>
<dbReference type="AlphaFoldDB" id="A0A409YV25"/>
<keyword evidence="3" id="KW-0732">Signal</keyword>
<dbReference type="Gene3D" id="3.10.350.10">
    <property type="entry name" value="LysM domain"/>
    <property type="match status" value="3"/>
</dbReference>
<comment type="caution">
    <text evidence="5">The sequence shown here is derived from an EMBL/GenBank/DDBJ whole genome shotgun (WGS) entry which is preliminary data.</text>
</comment>
<protein>
    <recommendedName>
        <fullName evidence="4">LysM domain-containing protein</fullName>
    </recommendedName>
</protein>
<name>A0A409YV25_9AGAR</name>
<feature type="domain" description="LysM" evidence="4">
    <location>
        <begin position="426"/>
        <end position="472"/>
    </location>
</feature>
<proteinExistence type="predicted"/>
<dbReference type="STRING" id="231916.A0A409YV25"/>
<feature type="signal peptide" evidence="3">
    <location>
        <begin position="1"/>
        <end position="19"/>
    </location>
</feature>
<feature type="domain" description="LysM" evidence="4">
    <location>
        <begin position="536"/>
        <end position="582"/>
    </location>
</feature>
<keyword evidence="6" id="KW-1185">Reference proteome</keyword>
<evidence type="ECO:0000313" key="5">
    <source>
        <dbReference type="EMBL" id="PPR06874.1"/>
    </source>
</evidence>
<evidence type="ECO:0000256" key="1">
    <source>
        <dbReference type="ARBA" id="ARBA00022669"/>
    </source>
</evidence>
<evidence type="ECO:0000313" key="6">
    <source>
        <dbReference type="Proteomes" id="UP000284706"/>
    </source>
</evidence>
<dbReference type="InterPro" id="IPR036779">
    <property type="entry name" value="LysM_dom_sf"/>
</dbReference>
<dbReference type="InParanoid" id="A0A409YV25"/>
<gene>
    <name evidence="5" type="ORF">CVT26_004000</name>
</gene>
<feature type="chain" id="PRO_5019014003" description="LysM domain-containing protein" evidence="3">
    <location>
        <begin position="20"/>
        <end position="640"/>
    </location>
</feature>
<accession>A0A409YV25</accession>
<dbReference type="InterPro" id="IPR052210">
    <property type="entry name" value="LysM1-like"/>
</dbReference>
<dbReference type="PROSITE" id="PS51782">
    <property type="entry name" value="LYSM"/>
    <property type="match status" value="2"/>
</dbReference>
<keyword evidence="2" id="KW-0843">Virulence</keyword>
<dbReference type="EMBL" id="NHYE01000230">
    <property type="protein sequence ID" value="PPR06874.1"/>
    <property type="molecule type" value="Genomic_DNA"/>
</dbReference>
<evidence type="ECO:0000256" key="3">
    <source>
        <dbReference type="SAM" id="SignalP"/>
    </source>
</evidence>
<dbReference type="PANTHER" id="PTHR34997:SF1">
    <property type="entry name" value="PEPTIDOGLYCAN-BINDING LYSIN DOMAIN"/>
    <property type="match status" value="1"/>
</dbReference>
<organism evidence="5 6">
    <name type="scientific">Gymnopilus dilepis</name>
    <dbReference type="NCBI Taxonomy" id="231916"/>
    <lineage>
        <taxon>Eukaryota</taxon>
        <taxon>Fungi</taxon>
        <taxon>Dikarya</taxon>
        <taxon>Basidiomycota</taxon>
        <taxon>Agaricomycotina</taxon>
        <taxon>Agaricomycetes</taxon>
        <taxon>Agaricomycetidae</taxon>
        <taxon>Agaricales</taxon>
        <taxon>Agaricineae</taxon>
        <taxon>Hymenogastraceae</taxon>
        <taxon>Gymnopilus</taxon>
    </lineage>
</organism>